<reference evidence="1 2" key="1">
    <citation type="submission" date="2023-02" db="EMBL/GenBank/DDBJ databases">
        <title>LHISI_Scaffold_Assembly.</title>
        <authorList>
            <person name="Stuart O.P."/>
            <person name="Cleave R."/>
            <person name="Magrath M.J.L."/>
            <person name="Mikheyev A.S."/>
        </authorList>
    </citation>
    <scope>NUCLEOTIDE SEQUENCE [LARGE SCALE GENOMIC DNA]</scope>
    <source>
        <strain evidence="1">Daus_M_001</strain>
        <tissue evidence="1">Leg muscle</tissue>
    </source>
</reference>
<protein>
    <submittedName>
        <fullName evidence="1">Uncharacterized protein</fullName>
    </submittedName>
</protein>
<proteinExistence type="predicted"/>
<dbReference type="EMBL" id="JARBHB010000008">
    <property type="protein sequence ID" value="KAJ8876462.1"/>
    <property type="molecule type" value="Genomic_DNA"/>
</dbReference>
<gene>
    <name evidence="1" type="ORF">PR048_020907</name>
</gene>
<name>A0ABQ9GWR0_9NEOP</name>
<evidence type="ECO:0000313" key="1">
    <source>
        <dbReference type="EMBL" id="KAJ8876462.1"/>
    </source>
</evidence>
<evidence type="ECO:0000313" key="2">
    <source>
        <dbReference type="Proteomes" id="UP001159363"/>
    </source>
</evidence>
<accession>A0ABQ9GWR0</accession>
<organism evidence="1 2">
    <name type="scientific">Dryococelus australis</name>
    <dbReference type="NCBI Taxonomy" id="614101"/>
    <lineage>
        <taxon>Eukaryota</taxon>
        <taxon>Metazoa</taxon>
        <taxon>Ecdysozoa</taxon>
        <taxon>Arthropoda</taxon>
        <taxon>Hexapoda</taxon>
        <taxon>Insecta</taxon>
        <taxon>Pterygota</taxon>
        <taxon>Neoptera</taxon>
        <taxon>Polyneoptera</taxon>
        <taxon>Phasmatodea</taxon>
        <taxon>Verophasmatodea</taxon>
        <taxon>Anareolatae</taxon>
        <taxon>Phasmatidae</taxon>
        <taxon>Eurycanthinae</taxon>
        <taxon>Dryococelus</taxon>
    </lineage>
</organism>
<dbReference type="Proteomes" id="UP001159363">
    <property type="component" value="Chromosome 7"/>
</dbReference>
<keyword evidence="2" id="KW-1185">Reference proteome</keyword>
<sequence>MGYCKDASIFGVPQTTLKCKLRKLRSENNERRELIDAECVREKLGPKTTVFFYRGRKEVSSIRCKVEAGADWRTGFLKSNPDLSIRIPEHTSVTRAEAFNKENVSHSFTPNRIYNCDKSGISVVSQSTSKMIATRKEKSADKAKTVSIELYMNAVGTFMPPMLVYH</sequence>
<comment type="caution">
    <text evidence="1">The sequence shown here is derived from an EMBL/GenBank/DDBJ whole genome shotgun (WGS) entry which is preliminary data.</text>
</comment>